<reference evidence="1 2" key="1">
    <citation type="journal article" date="2010" name="Science">
        <title>Genomic comparison of the ants Camponotus floridanus and Harpegnathos saltator.</title>
        <authorList>
            <person name="Bonasio R."/>
            <person name="Zhang G."/>
            <person name="Ye C."/>
            <person name="Mutti N.S."/>
            <person name="Fang X."/>
            <person name="Qin N."/>
            <person name="Donahue G."/>
            <person name="Yang P."/>
            <person name="Li Q."/>
            <person name="Li C."/>
            <person name="Zhang P."/>
            <person name="Huang Z."/>
            <person name="Berger S.L."/>
            <person name="Reinberg D."/>
            <person name="Wang J."/>
            <person name="Liebig J."/>
        </authorList>
    </citation>
    <scope>NUCLEOTIDE SEQUENCE [LARGE SCALE GENOMIC DNA]</scope>
    <source>
        <strain evidence="1 2">R22 G/1</strain>
    </source>
</reference>
<accession>E2BXK8</accession>
<name>E2BXK8_HARSA</name>
<protein>
    <submittedName>
        <fullName evidence="1">Uncharacterized protein</fullName>
    </submittedName>
</protein>
<gene>
    <name evidence="1" type="ORF">EAI_01276</name>
</gene>
<sequence length="22" mass="2733">ISQACLDRFEQNQMDFKRRFVT</sequence>
<proteinExistence type="predicted"/>
<keyword evidence="2" id="KW-1185">Reference proteome</keyword>
<dbReference type="Proteomes" id="UP000008237">
    <property type="component" value="Unassembled WGS sequence"/>
</dbReference>
<evidence type="ECO:0000313" key="2">
    <source>
        <dbReference type="Proteomes" id="UP000008237"/>
    </source>
</evidence>
<dbReference type="EMBL" id="GL451265">
    <property type="protein sequence ID" value="EFN79577.1"/>
    <property type="molecule type" value="Genomic_DNA"/>
</dbReference>
<dbReference type="InParanoid" id="E2BXK8"/>
<organism evidence="2">
    <name type="scientific">Harpegnathos saltator</name>
    <name type="common">Jerdon's jumping ant</name>
    <dbReference type="NCBI Taxonomy" id="610380"/>
    <lineage>
        <taxon>Eukaryota</taxon>
        <taxon>Metazoa</taxon>
        <taxon>Ecdysozoa</taxon>
        <taxon>Arthropoda</taxon>
        <taxon>Hexapoda</taxon>
        <taxon>Insecta</taxon>
        <taxon>Pterygota</taxon>
        <taxon>Neoptera</taxon>
        <taxon>Endopterygota</taxon>
        <taxon>Hymenoptera</taxon>
        <taxon>Apocrita</taxon>
        <taxon>Aculeata</taxon>
        <taxon>Formicoidea</taxon>
        <taxon>Formicidae</taxon>
        <taxon>Ponerinae</taxon>
        <taxon>Ponerini</taxon>
        <taxon>Harpegnathos</taxon>
    </lineage>
</organism>
<feature type="non-terminal residue" evidence="1">
    <location>
        <position position="22"/>
    </location>
</feature>
<evidence type="ECO:0000313" key="1">
    <source>
        <dbReference type="EMBL" id="EFN79577.1"/>
    </source>
</evidence>
<dbReference type="AlphaFoldDB" id="E2BXK8"/>
<feature type="non-terminal residue" evidence="1">
    <location>
        <position position="1"/>
    </location>
</feature>